<dbReference type="STRING" id="483218.BACPEC_01721"/>
<dbReference type="eggNOG" id="COG2755">
    <property type="taxonomic scope" value="Bacteria"/>
</dbReference>
<dbReference type="EMBL" id="ABVQ01000036">
    <property type="protein sequence ID" value="EEC57213.1"/>
    <property type="molecule type" value="Genomic_DNA"/>
</dbReference>
<reference evidence="4 5" key="1">
    <citation type="submission" date="2008-11" db="EMBL/GenBank/DDBJ databases">
        <title>Draft genome sequence of Bacteroides pectinophilus (ATCC 43243).</title>
        <authorList>
            <person name="Sudarsanam P."/>
            <person name="Ley R."/>
            <person name="Guruge J."/>
            <person name="Turnbaugh P.J."/>
            <person name="Mahowald M."/>
            <person name="Liep D."/>
            <person name="Gordon J."/>
        </authorList>
    </citation>
    <scope>NUCLEOTIDE SEQUENCE [LARGE SCALE GENOMIC DNA]</scope>
    <source>
        <strain evidence="4 5">ATCC 43243</strain>
    </source>
</reference>
<dbReference type="Gene3D" id="3.40.50.1110">
    <property type="entry name" value="SGNH hydrolase"/>
    <property type="match status" value="1"/>
</dbReference>
<dbReference type="PANTHER" id="PTHR43695:SF1">
    <property type="entry name" value="RHAMNOGALACTURONAN ACETYLESTERASE"/>
    <property type="match status" value="1"/>
</dbReference>
<comment type="similarity">
    <text evidence="1">Belongs to the 'GDSL' lipolytic enzyme family.</text>
</comment>
<dbReference type="InterPro" id="IPR037459">
    <property type="entry name" value="RhgT-like"/>
</dbReference>
<protein>
    <recommendedName>
        <fullName evidence="3">SGNH hydrolase-type esterase domain-containing protein</fullName>
    </recommendedName>
</protein>
<comment type="caution">
    <text evidence="4">The sequence shown here is derived from an EMBL/GenBank/DDBJ whole genome shotgun (WGS) entry which is preliminary data.</text>
</comment>
<dbReference type="AlphaFoldDB" id="B7ARL7"/>
<evidence type="ECO:0000313" key="5">
    <source>
        <dbReference type="Proteomes" id="UP000003136"/>
    </source>
</evidence>
<feature type="domain" description="SGNH hydrolase-type esterase" evidence="3">
    <location>
        <begin position="11"/>
        <end position="177"/>
    </location>
</feature>
<evidence type="ECO:0000256" key="2">
    <source>
        <dbReference type="ARBA" id="ARBA00022801"/>
    </source>
</evidence>
<keyword evidence="2" id="KW-0378">Hydrolase</keyword>
<name>B7ARL7_9FIRM</name>
<dbReference type="HOGENOM" id="CLU_065859_2_1_9"/>
<dbReference type="InterPro" id="IPR013830">
    <property type="entry name" value="SGNH_hydro"/>
</dbReference>
<reference evidence="4 5" key="2">
    <citation type="submission" date="2008-11" db="EMBL/GenBank/DDBJ databases">
        <authorList>
            <person name="Fulton L."/>
            <person name="Clifton S."/>
            <person name="Fulton B."/>
            <person name="Xu J."/>
            <person name="Minx P."/>
            <person name="Pepin K.H."/>
            <person name="Johnson M."/>
            <person name="Bhonagiri V."/>
            <person name="Nash W.E."/>
            <person name="Mardis E.R."/>
            <person name="Wilson R.K."/>
        </authorList>
    </citation>
    <scope>NUCLEOTIDE SEQUENCE [LARGE SCALE GENOMIC DNA]</scope>
    <source>
        <strain evidence="4 5">ATCC 43243</strain>
    </source>
</reference>
<dbReference type="Pfam" id="PF13472">
    <property type="entry name" value="Lipase_GDSL_2"/>
    <property type="match status" value="1"/>
</dbReference>
<evidence type="ECO:0000259" key="3">
    <source>
        <dbReference type="Pfam" id="PF13472"/>
    </source>
</evidence>
<dbReference type="InterPro" id="IPR036514">
    <property type="entry name" value="SGNH_hydro_sf"/>
</dbReference>
<organism evidence="4 5">
    <name type="scientific">[Bacteroides] pectinophilus ATCC 43243</name>
    <dbReference type="NCBI Taxonomy" id="483218"/>
    <lineage>
        <taxon>Bacteria</taxon>
        <taxon>Bacillati</taxon>
        <taxon>Bacillota</taxon>
        <taxon>Clostridia</taxon>
        <taxon>Eubacteriales</taxon>
    </lineage>
</organism>
<dbReference type="CDD" id="cd01821">
    <property type="entry name" value="Rhamnogalacturan_acetylesterase_like"/>
    <property type="match status" value="1"/>
</dbReference>
<dbReference type="Proteomes" id="UP000003136">
    <property type="component" value="Unassembled WGS sequence"/>
</dbReference>
<proteinExistence type="inferred from homology"/>
<gene>
    <name evidence="4" type="ORF">BACPEC_01721</name>
</gene>
<dbReference type="SUPFAM" id="SSF52266">
    <property type="entry name" value="SGNH hydrolase"/>
    <property type="match status" value="1"/>
</dbReference>
<accession>B7ARL7</accession>
<keyword evidence="5" id="KW-1185">Reference proteome</keyword>
<dbReference type="GO" id="GO:0016787">
    <property type="term" value="F:hydrolase activity"/>
    <property type="evidence" value="ECO:0007669"/>
    <property type="project" value="UniProtKB-KW"/>
</dbReference>
<evidence type="ECO:0000256" key="1">
    <source>
        <dbReference type="ARBA" id="ARBA00008668"/>
    </source>
</evidence>
<sequence>MIWIQRFFWAGDSTVKQNNYTSFPQTGIGQAFALFIKQSIRIENYAQNGRSTRSFIAEGRLDAIDKRIGEGDFLFIQFGHNDEKKQDPSRYTESFGSYQENLLKFIDVARKHGAHPVLITPLYRRKFNEDGRTLVEGTHLDYPEAMIELGKRENVPVIDLCTSSKALIEQFGEKATRKWFMHVEPGIYPHFPDGKEDDTHLQYEGAYRFSQLIAEDMKKLGGVYADLFIDPDSDYEDPAMLID</sequence>
<dbReference type="PANTHER" id="PTHR43695">
    <property type="entry name" value="PUTATIVE (AFU_ORTHOLOGUE AFUA_2G17250)-RELATED"/>
    <property type="match status" value="1"/>
</dbReference>
<evidence type="ECO:0000313" key="4">
    <source>
        <dbReference type="EMBL" id="EEC57213.1"/>
    </source>
</evidence>